<protein>
    <submittedName>
        <fullName evidence="1">Uncharacterized protein</fullName>
    </submittedName>
</protein>
<keyword evidence="2" id="KW-1185">Reference proteome</keyword>
<evidence type="ECO:0000313" key="2">
    <source>
        <dbReference type="Proteomes" id="UP000078541"/>
    </source>
</evidence>
<gene>
    <name evidence="1" type="ORF">ALC56_07235</name>
</gene>
<dbReference type="AlphaFoldDB" id="A0A195FC39"/>
<evidence type="ECO:0000313" key="1">
    <source>
        <dbReference type="EMBL" id="KYN38195.1"/>
    </source>
</evidence>
<proteinExistence type="predicted"/>
<reference evidence="1 2" key="1">
    <citation type="submission" date="2016-03" db="EMBL/GenBank/DDBJ databases">
        <title>Trachymyrmex septentrionalis WGS genome.</title>
        <authorList>
            <person name="Nygaard S."/>
            <person name="Hu H."/>
            <person name="Boomsma J."/>
            <person name="Zhang G."/>
        </authorList>
    </citation>
    <scope>NUCLEOTIDE SEQUENCE [LARGE SCALE GENOMIC DNA]</scope>
    <source>
        <strain evidence="1">Tsep2-gDNA-1</strain>
        <tissue evidence="1">Whole body</tissue>
    </source>
</reference>
<organism evidence="1 2">
    <name type="scientific">Trachymyrmex septentrionalis</name>
    <dbReference type="NCBI Taxonomy" id="34720"/>
    <lineage>
        <taxon>Eukaryota</taxon>
        <taxon>Metazoa</taxon>
        <taxon>Ecdysozoa</taxon>
        <taxon>Arthropoda</taxon>
        <taxon>Hexapoda</taxon>
        <taxon>Insecta</taxon>
        <taxon>Pterygota</taxon>
        <taxon>Neoptera</taxon>
        <taxon>Endopterygota</taxon>
        <taxon>Hymenoptera</taxon>
        <taxon>Apocrita</taxon>
        <taxon>Aculeata</taxon>
        <taxon>Formicoidea</taxon>
        <taxon>Formicidae</taxon>
        <taxon>Myrmicinae</taxon>
        <taxon>Trachymyrmex</taxon>
    </lineage>
</organism>
<dbReference type="EMBL" id="KQ981673">
    <property type="protein sequence ID" value="KYN38195.1"/>
    <property type="molecule type" value="Genomic_DNA"/>
</dbReference>
<name>A0A195FC39_9HYME</name>
<dbReference type="AntiFam" id="ANF00011">
    <property type="entry name" value="tRNA translation"/>
</dbReference>
<dbReference type="Proteomes" id="UP000078541">
    <property type="component" value="Unassembled WGS sequence"/>
</dbReference>
<feature type="non-terminal residue" evidence="1">
    <location>
        <position position="1"/>
    </location>
</feature>
<accession>A0A195FC39</accession>
<sequence>DKDTETFPDSLQIRHMIGDLLYRVHLLLQEFSLQKIHEIRVVVRNRSRTYRKKIKKNCLWRSWDLNPGLSACEADTLPLSYTPNCYFIASNHSTSTYIRI</sequence>